<feature type="region of interest" description="Disordered" evidence="2">
    <location>
        <begin position="77"/>
        <end position="101"/>
    </location>
</feature>
<proteinExistence type="predicted"/>
<dbReference type="EMBL" id="JADIMS010000123">
    <property type="protein sequence ID" value="MBO8450777.1"/>
    <property type="molecule type" value="Genomic_DNA"/>
</dbReference>
<dbReference type="SMART" id="SM00360">
    <property type="entry name" value="RRM"/>
    <property type="match status" value="1"/>
</dbReference>
<reference evidence="4" key="2">
    <citation type="journal article" date="2021" name="PeerJ">
        <title>Extensive microbial diversity within the chicken gut microbiome revealed by metagenomics and culture.</title>
        <authorList>
            <person name="Gilroy R."/>
            <person name="Ravi A."/>
            <person name="Getino M."/>
            <person name="Pursley I."/>
            <person name="Horton D.L."/>
            <person name="Alikhan N.F."/>
            <person name="Baker D."/>
            <person name="Gharbi K."/>
            <person name="Hall N."/>
            <person name="Watson M."/>
            <person name="Adriaenssens E.M."/>
            <person name="Foster-Nyarko E."/>
            <person name="Jarju S."/>
            <person name="Secka A."/>
            <person name="Antonio M."/>
            <person name="Oren A."/>
            <person name="Chaudhuri R.R."/>
            <person name="La Ragione R."/>
            <person name="Hildebrand F."/>
            <person name="Pallen M.J."/>
        </authorList>
    </citation>
    <scope>NUCLEOTIDE SEQUENCE</scope>
    <source>
        <strain evidence="4">B3-4054</strain>
    </source>
</reference>
<feature type="compositionally biased region" description="Gly residues" evidence="2">
    <location>
        <begin position="91"/>
        <end position="101"/>
    </location>
</feature>
<feature type="domain" description="RRM" evidence="3">
    <location>
        <begin position="3"/>
        <end position="81"/>
    </location>
</feature>
<sequence length="101" mass="10955">MASKLFIGNLNYSTTDERLRDAFASCGEVLSAVVVRDRYSNQSKGFGFVEMAEEPDAEAAIAAWNGKELDGRRLRVNHAEDKPRGGRRPEGGGYAGYGGRG</sequence>
<dbReference type="PANTHER" id="PTHR48027">
    <property type="entry name" value="HETEROGENEOUS NUCLEAR RIBONUCLEOPROTEIN 87F-RELATED"/>
    <property type="match status" value="1"/>
</dbReference>
<dbReference type="PROSITE" id="PS50102">
    <property type="entry name" value="RRM"/>
    <property type="match status" value="1"/>
</dbReference>
<keyword evidence="1" id="KW-0694">RNA-binding</keyword>
<dbReference type="SUPFAM" id="SSF54928">
    <property type="entry name" value="RNA-binding domain, RBD"/>
    <property type="match status" value="1"/>
</dbReference>
<dbReference type="InterPro" id="IPR000504">
    <property type="entry name" value="RRM_dom"/>
</dbReference>
<dbReference type="GO" id="GO:0003723">
    <property type="term" value="F:RNA binding"/>
    <property type="evidence" value="ECO:0007669"/>
    <property type="project" value="UniProtKB-KW"/>
</dbReference>
<organism evidence="4 5">
    <name type="scientific">Candidatus Avitreponema avistercoris</name>
    <dbReference type="NCBI Taxonomy" id="2840705"/>
    <lineage>
        <taxon>Bacteria</taxon>
        <taxon>Pseudomonadati</taxon>
        <taxon>Spirochaetota</taxon>
        <taxon>Spirochaetia</taxon>
        <taxon>Spirochaetales</taxon>
        <taxon>Candidatus Avitreponema</taxon>
    </lineage>
</organism>
<comment type="caution">
    <text evidence="4">The sequence shown here is derived from an EMBL/GenBank/DDBJ whole genome shotgun (WGS) entry which is preliminary data.</text>
</comment>
<dbReference type="InterPro" id="IPR052462">
    <property type="entry name" value="SLIRP/GR-RBP-like"/>
</dbReference>
<name>A0A9D9EMX1_9SPIR</name>
<dbReference type="Proteomes" id="UP000823616">
    <property type="component" value="Unassembled WGS sequence"/>
</dbReference>
<accession>A0A9D9EMX1</accession>
<dbReference type="AlphaFoldDB" id="A0A9D9EMX1"/>
<reference evidence="4" key="1">
    <citation type="submission" date="2020-10" db="EMBL/GenBank/DDBJ databases">
        <authorList>
            <person name="Gilroy R."/>
        </authorList>
    </citation>
    <scope>NUCLEOTIDE SEQUENCE</scope>
    <source>
        <strain evidence="4">B3-4054</strain>
    </source>
</reference>
<dbReference type="Gene3D" id="3.30.70.330">
    <property type="match status" value="1"/>
</dbReference>
<dbReference type="InterPro" id="IPR048289">
    <property type="entry name" value="RRM2_NsCP33-like"/>
</dbReference>
<evidence type="ECO:0000256" key="1">
    <source>
        <dbReference type="ARBA" id="ARBA00022884"/>
    </source>
</evidence>
<evidence type="ECO:0000259" key="3">
    <source>
        <dbReference type="PROSITE" id="PS50102"/>
    </source>
</evidence>
<dbReference type="CDD" id="cd21608">
    <property type="entry name" value="RRM2_NsCP33_like"/>
    <property type="match status" value="1"/>
</dbReference>
<evidence type="ECO:0000256" key="2">
    <source>
        <dbReference type="SAM" id="MobiDB-lite"/>
    </source>
</evidence>
<evidence type="ECO:0000313" key="5">
    <source>
        <dbReference type="Proteomes" id="UP000823616"/>
    </source>
</evidence>
<evidence type="ECO:0000313" key="4">
    <source>
        <dbReference type="EMBL" id="MBO8450777.1"/>
    </source>
</evidence>
<dbReference type="InterPro" id="IPR012677">
    <property type="entry name" value="Nucleotide-bd_a/b_plait_sf"/>
</dbReference>
<protein>
    <submittedName>
        <fullName evidence="4">RNA-binding protein</fullName>
    </submittedName>
</protein>
<gene>
    <name evidence="4" type="ORF">IAA96_06695</name>
</gene>
<feature type="compositionally biased region" description="Basic and acidic residues" evidence="2">
    <location>
        <begin position="77"/>
        <end position="90"/>
    </location>
</feature>
<dbReference type="InterPro" id="IPR035979">
    <property type="entry name" value="RBD_domain_sf"/>
</dbReference>
<dbReference type="Pfam" id="PF00076">
    <property type="entry name" value="RRM_1"/>
    <property type="match status" value="1"/>
</dbReference>